<accession>A0A6N0I3U6</accession>
<gene>
    <name evidence="2" type="ORF">FOB69_08975</name>
</gene>
<protein>
    <submittedName>
        <fullName evidence="2">Helix-turn-helix transcriptional regulator</fullName>
    </submittedName>
</protein>
<dbReference type="Gene3D" id="1.10.260.40">
    <property type="entry name" value="lambda repressor-like DNA-binding domains"/>
    <property type="match status" value="1"/>
</dbReference>
<organism evidence="2 3">
    <name type="scientific">Staphylococcus hominis</name>
    <dbReference type="NCBI Taxonomy" id="1290"/>
    <lineage>
        <taxon>Bacteria</taxon>
        <taxon>Bacillati</taxon>
        <taxon>Bacillota</taxon>
        <taxon>Bacilli</taxon>
        <taxon>Bacillales</taxon>
        <taxon>Staphylococcaceae</taxon>
        <taxon>Staphylococcus</taxon>
    </lineage>
</organism>
<dbReference type="Proteomes" id="UP000509636">
    <property type="component" value="Chromosome"/>
</dbReference>
<name>A0A6N0I3U6_STAHO</name>
<dbReference type="InterPro" id="IPR001387">
    <property type="entry name" value="Cro/C1-type_HTH"/>
</dbReference>
<dbReference type="SUPFAM" id="SSF47413">
    <property type="entry name" value="lambda repressor-like DNA-binding domains"/>
    <property type="match status" value="1"/>
</dbReference>
<evidence type="ECO:0000313" key="2">
    <source>
        <dbReference type="EMBL" id="QKQ29223.1"/>
    </source>
</evidence>
<dbReference type="InterPro" id="IPR010982">
    <property type="entry name" value="Lambda_DNA-bd_dom_sf"/>
</dbReference>
<dbReference type="SMART" id="SM00530">
    <property type="entry name" value="HTH_XRE"/>
    <property type="match status" value="1"/>
</dbReference>
<dbReference type="AlphaFoldDB" id="A0A6N0I3U6"/>
<dbReference type="EMBL" id="CP054550">
    <property type="protein sequence ID" value="QKQ29223.1"/>
    <property type="molecule type" value="Genomic_DNA"/>
</dbReference>
<proteinExistence type="predicted"/>
<dbReference type="PROSITE" id="PS50943">
    <property type="entry name" value="HTH_CROC1"/>
    <property type="match status" value="1"/>
</dbReference>
<feature type="domain" description="HTH cro/C1-type" evidence="1">
    <location>
        <begin position="14"/>
        <end position="68"/>
    </location>
</feature>
<reference evidence="2 3" key="1">
    <citation type="submission" date="2019-09" db="EMBL/GenBank/DDBJ databases">
        <title>FDA dAtabase for Regulatory Grade micrObial Sequences (FDA-ARGOS): Supporting development and validation of Infectious Disease Dx tests.</title>
        <authorList>
            <person name="Sciortino C."/>
            <person name="Tallon L."/>
            <person name="Sadzewicz L."/>
            <person name="Vavikolanu K."/>
            <person name="Mehta A."/>
            <person name="Aluvathingal J."/>
            <person name="Nadendla S."/>
            <person name="Nandy P."/>
            <person name="Geyer C."/>
            <person name="Yan Y."/>
            <person name="Sichtig H."/>
        </authorList>
    </citation>
    <scope>NUCLEOTIDE SEQUENCE [LARGE SCALE GENOMIC DNA]</scope>
    <source>
        <strain evidence="2 3">FDAARGOS_661</strain>
    </source>
</reference>
<dbReference type="CDD" id="cd00093">
    <property type="entry name" value="HTH_XRE"/>
    <property type="match status" value="1"/>
</dbReference>
<evidence type="ECO:0000313" key="3">
    <source>
        <dbReference type="Proteomes" id="UP000509636"/>
    </source>
</evidence>
<dbReference type="Pfam" id="PF01381">
    <property type="entry name" value="HTH_3"/>
    <property type="match status" value="1"/>
</dbReference>
<sequence>MINLTEVVFLNNSIKNIRQSKGLTITELSRRSGISRTTIYKLEAQITNPNLDTIQKISSGLNEKPEKIFNLSVIPDLQKEA</sequence>
<dbReference type="GO" id="GO:0003677">
    <property type="term" value="F:DNA binding"/>
    <property type="evidence" value="ECO:0007669"/>
    <property type="project" value="InterPro"/>
</dbReference>
<evidence type="ECO:0000259" key="1">
    <source>
        <dbReference type="PROSITE" id="PS50943"/>
    </source>
</evidence>